<dbReference type="EMBL" id="VSRR010089657">
    <property type="protein sequence ID" value="MPC91969.1"/>
    <property type="molecule type" value="Genomic_DNA"/>
</dbReference>
<feature type="region of interest" description="Disordered" evidence="1">
    <location>
        <begin position="103"/>
        <end position="175"/>
    </location>
</feature>
<organism evidence="2 3">
    <name type="scientific">Portunus trituberculatus</name>
    <name type="common">Swimming crab</name>
    <name type="synonym">Neptunus trituberculatus</name>
    <dbReference type="NCBI Taxonomy" id="210409"/>
    <lineage>
        <taxon>Eukaryota</taxon>
        <taxon>Metazoa</taxon>
        <taxon>Ecdysozoa</taxon>
        <taxon>Arthropoda</taxon>
        <taxon>Crustacea</taxon>
        <taxon>Multicrustacea</taxon>
        <taxon>Malacostraca</taxon>
        <taxon>Eumalacostraca</taxon>
        <taxon>Eucarida</taxon>
        <taxon>Decapoda</taxon>
        <taxon>Pleocyemata</taxon>
        <taxon>Brachyura</taxon>
        <taxon>Eubrachyura</taxon>
        <taxon>Portunoidea</taxon>
        <taxon>Portunidae</taxon>
        <taxon>Portuninae</taxon>
        <taxon>Portunus</taxon>
    </lineage>
</organism>
<protein>
    <submittedName>
        <fullName evidence="2">Uncharacterized protein</fullName>
    </submittedName>
</protein>
<sequence>MGGIKACDSILVEVNREQKEGWLTPRWLAGSPRPQHGRESGSHHTILVHTATPPRSTPTMPLFPSYSARSFRQEYPLILPLTVLPYLPSSFPLPLPLPRSFPKPLTPGLAQIGPKRRGRSGSSIVPGVLTPSSHQTLRQRTEGPAGGRKPEVGGDGGFRRTEARGRIGFRQRNEG</sequence>
<name>A0A5B7JAX8_PORTR</name>
<accession>A0A5B7JAX8</accession>
<dbReference type="Proteomes" id="UP000324222">
    <property type="component" value="Unassembled WGS sequence"/>
</dbReference>
<dbReference type="AlphaFoldDB" id="A0A5B7JAX8"/>
<evidence type="ECO:0000313" key="3">
    <source>
        <dbReference type="Proteomes" id="UP000324222"/>
    </source>
</evidence>
<reference evidence="2 3" key="1">
    <citation type="submission" date="2019-05" db="EMBL/GenBank/DDBJ databases">
        <title>Another draft genome of Portunus trituberculatus and its Hox gene families provides insights of decapod evolution.</title>
        <authorList>
            <person name="Jeong J.-H."/>
            <person name="Song I."/>
            <person name="Kim S."/>
            <person name="Choi T."/>
            <person name="Kim D."/>
            <person name="Ryu S."/>
            <person name="Kim W."/>
        </authorList>
    </citation>
    <scope>NUCLEOTIDE SEQUENCE [LARGE SCALE GENOMIC DNA]</scope>
    <source>
        <tissue evidence="2">Muscle</tissue>
    </source>
</reference>
<evidence type="ECO:0000313" key="2">
    <source>
        <dbReference type="EMBL" id="MPC91969.1"/>
    </source>
</evidence>
<feature type="compositionally biased region" description="Basic and acidic residues" evidence="1">
    <location>
        <begin position="148"/>
        <end position="175"/>
    </location>
</feature>
<evidence type="ECO:0000256" key="1">
    <source>
        <dbReference type="SAM" id="MobiDB-lite"/>
    </source>
</evidence>
<comment type="caution">
    <text evidence="2">The sequence shown here is derived from an EMBL/GenBank/DDBJ whole genome shotgun (WGS) entry which is preliminary data.</text>
</comment>
<keyword evidence="3" id="KW-1185">Reference proteome</keyword>
<gene>
    <name evidence="2" type="ORF">E2C01_087036</name>
</gene>
<proteinExistence type="predicted"/>